<keyword evidence="2 4" id="KW-0479">Metal-binding</keyword>
<gene>
    <name evidence="6" type="ORF">SAMN05660964_00057</name>
</gene>
<dbReference type="PROSITE" id="PS51007">
    <property type="entry name" value="CYTC"/>
    <property type="match status" value="1"/>
</dbReference>
<dbReference type="Pfam" id="PF09086">
    <property type="entry name" value="DUF1924"/>
    <property type="match status" value="1"/>
</dbReference>
<name>A0A1H3VGD7_9GAMM</name>
<dbReference type="GO" id="GO:0020037">
    <property type="term" value="F:heme binding"/>
    <property type="evidence" value="ECO:0007669"/>
    <property type="project" value="InterPro"/>
</dbReference>
<keyword evidence="1 4" id="KW-0349">Heme</keyword>
<keyword evidence="3 4" id="KW-0408">Iron</keyword>
<dbReference type="AlphaFoldDB" id="A0A1H3VGD7"/>
<evidence type="ECO:0000256" key="4">
    <source>
        <dbReference type="PROSITE-ProRule" id="PRU00433"/>
    </source>
</evidence>
<dbReference type="GO" id="GO:0046872">
    <property type="term" value="F:metal ion binding"/>
    <property type="evidence" value="ECO:0007669"/>
    <property type="project" value="UniProtKB-KW"/>
</dbReference>
<dbReference type="STRING" id="525918.SAMN05660964_00057"/>
<evidence type="ECO:0000259" key="5">
    <source>
        <dbReference type="PROSITE" id="PS51007"/>
    </source>
</evidence>
<dbReference type="EMBL" id="FNQP01000001">
    <property type="protein sequence ID" value="SDZ73731.1"/>
    <property type="molecule type" value="Genomic_DNA"/>
</dbReference>
<proteinExistence type="predicted"/>
<dbReference type="OrthoDB" id="5295318at2"/>
<dbReference type="RefSeq" id="WP_093064214.1">
    <property type="nucleotide sequence ID" value="NZ_FNQP01000001.1"/>
</dbReference>
<sequence length="138" mass="15520">MQRHQLYGWLILVGSVCGSTPIWADTPQQLLDGYKAEAQAESPDFNSFDPQRGEQFFNKTHANDWSCATCHTSNPAAMGKHDKTAKSIEPLAPSANAERFTNPKKVEKWFKRNCNDVLERTCTSLEKGDVLTYLLSIQ</sequence>
<reference evidence="6 7" key="1">
    <citation type="submission" date="2016-10" db="EMBL/GenBank/DDBJ databases">
        <authorList>
            <person name="de Groot N.N."/>
        </authorList>
    </citation>
    <scope>NUCLEOTIDE SEQUENCE [LARGE SCALE GENOMIC DNA]</scope>
    <source>
        <strain evidence="6 7">DSM 21228</strain>
    </source>
</reference>
<evidence type="ECO:0000313" key="7">
    <source>
        <dbReference type="Proteomes" id="UP000199397"/>
    </source>
</evidence>
<dbReference type="SUPFAM" id="SSF46626">
    <property type="entry name" value="Cytochrome c"/>
    <property type="match status" value="1"/>
</dbReference>
<dbReference type="InterPro" id="IPR036909">
    <property type="entry name" value="Cyt_c-like_dom_sf"/>
</dbReference>
<dbReference type="InterPro" id="IPR009056">
    <property type="entry name" value="Cyt_c-like_dom"/>
</dbReference>
<dbReference type="Proteomes" id="UP000199397">
    <property type="component" value="Unassembled WGS sequence"/>
</dbReference>
<keyword evidence="7" id="KW-1185">Reference proteome</keyword>
<dbReference type="Gene3D" id="1.10.760.10">
    <property type="entry name" value="Cytochrome c-like domain"/>
    <property type="match status" value="1"/>
</dbReference>
<dbReference type="GO" id="GO:0009055">
    <property type="term" value="F:electron transfer activity"/>
    <property type="evidence" value="ECO:0007669"/>
    <property type="project" value="InterPro"/>
</dbReference>
<organism evidence="6 7">
    <name type="scientific">Thiothrix caldifontis</name>
    <dbReference type="NCBI Taxonomy" id="525918"/>
    <lineage>
        <taxon>Bacteria</taxon>
        <taxon>Pseudomonadati</taxon>
        <taxon>Pseudomonadota</taxon>
        <taxon>Gammaproteobacteria</taxon>
        <taxon>Thiotrichales</taxon>
        <taxon>Thiotrichaceae</taxon>
        <taxon>Thiothrix</taxon>
    </lineage>
</organism>
<accession>A0A1H3VGD7</accession>
<dbReference type="InterPro" id="IPR015170">
    <property type="entry name" value="DUF1924_SHP"/>
</dbReference>
<evidence type="ECO:0000256" key="3">
    <source>
        <dbReference type="ARBA" id="ARBA00023004"/>
    </source>
</evidence>
<feature type="domain" description="Cytochrome c" evidence="5">
    <location>
        <begin position="48"/>
        <end position="138"/>
    </location>
</feature>
<evidence type="ECO:0000256" key="1">
    <source>
        <dbReference type="ARBA" id="ARBA00022617"/>
    </source>
</evidence>
<evidence type="ECO:0000256" key="2">
    <source>
        <dbReference type="ARBA" id="ARBA00022723"/>
    </source>
</evidence>
<protein>
    <recommendedName>
        <fullName evidence="5">Cytochrome c domain-containing protein</fullName>
    </recommendedName>
</protein>
<evidence type="ECO:0000313" key="6">
    <source>
        <dbReference type="EMBL" id="SDZ73731.1"/>
    </source>
</evidence>